<reference evidence="3 4" key="1">
    <citation type="submission" date="2016-10" db="EMBL/GenBank/DDBJ databases">
        <authorList>
            <person name="de Groot N.N."/>
        </authorList>
    </citation>
    <scope>NUCLEOTIDE SEQUENCE [LARGE SCALE GENOMIC DNA]</scope>
    <source>
        <strain evidence="3 4">DSM 44908</strain>
    </source>
</reference>
<dbReference type="PIRSF" id="PIRSF029171">
    <property type="entry name" value="Esterase_LipA"/>
    <property type="match status" value="1"/>
</dbReference>
<keyword evidence="2" id="KW-0732">Signal</keyword>
<feature type="signal peptide" evidence="2">
    <location>
        <begin position="1"/>
        <end position="17"/>
    </location>
</feature>
<dbReference type="Proteomes" id="UP000182054">
    <property type="component" value="Unassembled WGS sequence"/>
</dbReference>
<dbReference type="GO" id="GO:0016042">
    <property type="term" value="P:lipid catabolic process"/>
    <property type="evidence" value="ECO:0007669"/>
    <property type="project" value="InterPro"/>
</dbReference>
<sequence>MGSPVRVLAAVATLVLAASCTPGGEVQPPSSTTLSPAAADPGELLEPPEDFVGYAALDDLTSAAVTVRYRSTSARDGSPTAVTGVVFVPNGIPPAGGWPVVAVGHATSGTASRCAPSTHTGLLGSLPTVLPFLANGYLVTMTDYEGLGTSDEHPYLDARTAGYNVLDSVRAARAVTGDAGARWVGYGVSQGGQAVWAANEAAANYAGELSLLGTISASPATDLSPIVDEMTEGTLTEEQIVVLPSLIRGLQVVHPDLVRSDYLRGQLADRADVFAACEGENTALQADIAARTTPADYAPVDDAAADRLRDWLRQARVPTSAASAPMFVGYGEEDRLTLPQWTIDAAREACERGSTVLLRGAPGQGHGILDFGAAPAEWLRDRYAGAPAPSSCAEMR</sequence>
<name>A0A1I0U791_9NOCA</name>
<dbReference type="EMBL" id="FOJN01000013">
    <property type="protein sequence ID" value="SFA59076.1"/>
    <property type="molecule type" value="Genomic_DNA"/>
</dbReference>
<protein>
    <submittedName>
        <fullName evidence="3">Secretory lipase</fullName>
    </submittedName>
</protein>
<organism evidence="3 4">
    <name type="scientific">Rhodococcoides kroppenstedtii</name>
    <dbReference type="NCBI Taxonomy" id="293050"/>
    <lineage>
        <taxon>Bacteria</taxon>
        <taxon>Bacillati</taxon>
        <taxon>Actinomycetota</taxon>
        <taxon>Actinomycetes</taxon>
        <taxon>Mycobacteriales</taxon>
        <taxon>Nocardiaceae</taxon>
        <taxon>Rhodococcoides</taxon>
    </lineage>
</organism>
<dbReference type="PROSITE" id="PS51257">
    <property type="entry name" value="PROKAR_LIPOPROTEIN"/>
    <property type="match status" value="1"/>
</dbReference>
<evidence type="ECO:0000256" key="1">
    <source>
        <dbReference type="SAM" id="MobiDB-lite"/>
    </source>
</evidence>
<dbReference type="InterPro" id="IPR005152">
    <property type="entry name" value="Lipase_secreted"/>
</dbReference>
<proteinExistence type="predicted"/>
<feature type="region of interest" description="Disordered" evidence="1">
    <location>
        <begin position="22"/>
        <end position="42"/>
    </location>
</feature>
<dbReference type="Gene3D" id="3.40.50.1820">
    <property type="entry name" value="alpha/beta hydrolase"/>
    <property type="match status" value="2"/>
</dbReference>
<dbReference type="GO" id="GO:0004806">
    <property type="term" value="F:triacylglycerol lipase activity"/>
    <property type="evidence" value="ECO:0007669"/>
    <property type="project" value="InterPro"/>
</dbReference>
<dbReference type="PANTHER" id="PTHR34853:SF1">
    <property type="entry name" value="LIPASE 5"/>
    <property type="match status" value="1"/>
</dbReference>
<dbReference type="Pfam" id="PF03583">
    <property type="entry name" value="LIP"/>
    <property type="match status" value="1"/>
</dbReference>
<dbReference type="SUPFAM" id="SSF53474">
    <property type="entry name" value="alpha/beta-Hydrolases"/>
    <property type="match status" value="1"/>
</dbReference>
<evidence type="ECO:0000256" key="2">
    <source>
        <dbReference type="SAM" id="SignalP"/>
    </source>
</evidence>
<dbReference type="OrthoDB" id="9798122at2"/>
<gene>
    <name evidence="3" type="ORF">SAMN05444374_113106</name>
</gene>
<dbReference type="InterPro" id="IPR029058">
    <property type="entry name" value="AB_hydrolase_fold"/>
</dbReference>
<dbReference type="GeneID" id="85486999"/>
<dbReference type="AlphaFoldDB" id="A0A1I0U791"/>
<dbReference type="PANTHER" id="PTHR34853">
    <property type="match status" value="1"/>
</dbReference>
<feature type="chain" id="PRO_5010172968" evidence="2">
    <location>
        <begin position="18"/>
        <end position="396"/>
    </location>
</feature>
<evidence type="ECO:0000313" key="4">
    <source>
        <dbReference type="Proteomes" id="UP000182054"/>
    </source>
</evidence>
<dbReference type="RefSeq" id="WP_068365700.1">
    <property type="nucleotide sequence ID" value="NZ_FOJN01000013.1"/>
</dbReference>
<evidence type="ECO:0000313" key="3">
    <source>
        <dbReference type="EMBL" id="SFA59076.1"/>
    </source>
</evidence>
<accession>A0A1I0U791</accession>